<feature type="signal peptide" evidence="3">
    <location>
        <begin position="1"/>
        <end position="18"/>
    </location>
</feature>
<evidence type="ECO:0000259" key="5">
    <source>
        <dbReference type="Pfam" id="PF13435"/>
    </source>
</evidence>
<dbReference type="Gene3D" id="1.25.10.10">
    <property type="entry name" value="Leucine-rich Repeat Variant"/>
    <property type="match status" value="1"/>
</dbReference>
<dbReference type="PROSITE" id="PS50005">
    <property type="entry name" value="TPR"/>
    <property type="match status" value="1"/>
</dbReference>
<dbReference type="Gene3D" id="1.10.1130.10">
    <property type="entry name" value="Flavocytochrome C3, Chain A"/>
    <property type="match status" value="2"/>
</dbReference>
<organism evidence="6 7">
    <name type="scientific">Thauera phenolivorans</name>
    <dbReference type="NCBI Taxonomy" id="1792543"/>
    <lineage>
        <taxon>Bacteria</taxon>
        <taxon>Pseudomonadati</taxon>
        <taxon>Pseudomonadota</taxon>
        <taxon>Betaproteobacteria</taxon>
        <taxon>Rhodocyclales</taxon>
        <taxon>Zoogloeaceae</taxon>
        <taxon>Thauera</taxon>
    </lineage>
</organism>
<gene>
    <name evidence="6" type="ORF">GX576_01190</name>
</gene>
<dbReference type="Pfam" id="PF09699">
    <property type="entry name" value="Paired_CXXCH_1"/>
    <property type="match status" value="1"/>
</dbReference>
<dbReference type="Gene3D" id="1.25.40.10">
    <property type="entry name" value="Tetratricopeptide repeat domain"/>
    <property type="match status" value="1"/>
</dbReference>
<evidence type="ECO:0000313" key="7">
    <source>
        <dbReference type="Proteomes" id="UP000536534"/>
    </source>
</evidence>
<protein>
    <submittedName>
        <fullName evidence="6">Tetratricopeptide repeat protein</fullName>
    </submittedName>
</protein>
<sequence>MRLPALLLAFGLSTAALAAAPQAGPRADHVPERECLDCHTGQAALWAGSKHERAMQAATPQAVLGDFAGARFAGGGEQARFLQRGERFVVASANEKGEPAELPVSHVLGVYPLQQLLLPQAGGRLQAFPIAWDTREREWFSLYPEGGIAPGSNLHWRGRYQNWNMMCGECHTTAYRKGFDDDRDTYATTWAAPNVGCQACHGGGRAHADSARQAQAEGGGRPLPTANRALAGAHEQVDQCAACHARRTRLVEEALAGAPLLDQFVPDSLRAELYHADGQQLDEVFEYGSYRQSRMYRAGVACTDCHDPHSGKPRAEGNALCVVCHNPAADRGRFPGLQAKDYDSPAHHFHAAGGAASQCVECHMPSRNYMIVHARRDHAIRVPRPDLTARIGTPNACQSCHAERSPQWAAEAIERHFGRRERPEHYGEVFAAARRGEADTLTRLAALVGDPAQPAIVRATSVETLAALGPAPVPPAALRDPDPVVRASAAAALGGRPPAERLAQLPPLLHDPLRAVRIAAARSLADIPEAQLEPEVRTRRRALLADFVAAQQAMADMPSAQFNLAALARVEGDAEGAERHYRRAIGREPGFQAARLGLATLLAAHGREEEAGDALRAGLPVSADPAALHLALGLLAGQRQRWEEAARELQAAAALQPDNPQIRRNLDAVQRYLARTRGR</sequence>
<evidence type="ECO:0000313" key="6">
    <source>
        <dbReference type="EMBL" id="NLF53019.1"/>
    </source>
</evidence>
<reference evidence="6 7" key="1">
    <citation type="journal article" date="2020" name="Biotechnol. Biofuels">
        <title>New insights from the biogas microbiome by comprehensive genome-resolved metagenomics of nearly 1600 species originating from multiple anaerobic digesters.</title>
        <authorList>
            <person name="Campanaro S."/>
            <person name="Treu L."/>
            <person name="Rodriguez-R L.M."/>
            <person name="Kovalovszki A."/>
            <person name="Ziels R.M."/>
            <person name="Maus I."/>
            <person name="Zhu X."/>
            <person name="Kougias P.G."/>
            <person name="Basile A."/>
            <person name="Luo G."/>
            <person name="Schluter A."/>
            <person name="Konstantinidis K.T."/>
            <person name="Angelidaki I."/>
        </authorList>
    </citation>
    <scope>NUCLEOTIDE SEQUENCE [LARGE SCALE GENOMIC DNA]</scope>
    <source>
        <strain evidence="6">AS06rmzACSIP_256</strain>
    </source>
</reference>
<evidence type="ECO:0000256" key="2">
    <source>
        <dbReference type="PROSITE-ProRule" id="PRU00339"/>
    </source>
</evidence>
<feature type="repeat" description="TPR" evidence="2">
    <location>
        <begin position="626"/>
        <end position="659"/>
    </location>
</feature>
<dbReference type="InterPro" id="IPR019734">
    <property type="entry name" value="TPR_rpt"/>
</dbReference>
<evidence type="ECO:0000259" key="4">
    <source>
        <dbReference type="Pfam" id="PF09699"/>
    </source>
</evidence>
<comment type="caution">
    <text evidence="6">The sequence shown here is derived from an EMBL/GenBank/DDBJ whole genome shotgun (WGS) entry which is preliminary data.</text>
</comment>
<dbReference type="InterPro" id="IPR051829">
    <property type="entry name" value="Multiheme_Cytochr_ET"/>
</dbReference>
<dbReference type="SUPFAM" id="SSF48452">
    <property type="entry name" value="TPR-like"/>
    <property type="match status" value="1"/>
</dbReference>
<keyword evidence="2" id="KW-0802">TPR repeat</keyword>
<dbReference type="Pfam" id="PF13646">
    <property type="entry name" value="HEAT_2"/>
    <property type="match status" value="1"/>
</dbReference>
<dbReference type="PANTHER" id="PTHR35038:SF8">
    <property type="entry name" value="C-TYPE POLYHEME CYTOCHROME OMCC"/>
    <property type="match status" value="1"/>
</dbReference>
<evidence type="ECO:0000256" key="3">
    <source>
        <dbReference type="SAM" id="SignalP"/>
    </source>
</evidence>
<evidence type="ECO:0000256" key="1">
    <source>
        <dbReference type="ARBA" id="ARBA00022729"/>
    </source>
</evidence>
<dbReference type="SUPFAM" id="SSF48695">
    <property type="entry name" value="Multiheme cytochromes"/>
    <property type="match status" value="1"/>
</dbReference>
<dbReference type="InterPro" id="IPR011990">
    <property type="entry name" value="TPR-like_helical_dom_sf"/>
</dbReference>
<dbReference type="EMBL" id="JAAYYV010000029">
    <property type="protein sequence ID" value="NLF53019.1"/>
    <property type="molecule type" value="Genomic_DNA"/>
</dbReference>
<dbReference type="SMART" id="SM00028">
    <property type="entry name" value="TPR"/>
    <property type="match status" value="2"/>
</dbReference>
<keyword evidence="1 3" id="KW-0732">Signal</keyword>
<dbReference type="InterPro" id="IPR036280">
    <property type="entry name" value="Multihaem_cyt_sf"/>
</dbReference>
<dbReference type="InterPro" id="IPR011989">
    <property type="entry name" value="ARM-like"/>
</dbReference>
<accession>A0A7X7LTK9</accession>
<name>A0A7X7LTK9_9RHOO</name>
<dbReference type="AlphaFoldDB" id="A0A7X7LTK9"/>
<dbReference type="Pfam" id="PF14559">
    <property type="entry name" value="TPR_19"/>
    <property type="match status" value="1"/>
</dbReference>
<dbReference type="Proteomes" id="UP000536534">
    <property type="component" value="Unassembled WGS sequence"/>
</dbReference>
<dbReference type="Pfam" id="PF13435">
    <property type="entry name" value="Cytochrome_C554"/>
    <property type="match status" value="1"/>
</dbReference>
<dbReference type="InterPro" id="IPR010177">
    <property type="entry name" value="Paired_CXXCH_1"/>
</dbReference>
<feature type="chain" id="PRO_5031166628" evidence="3">
    <location>
        <begin position="19"/>
        <end position="679"/>
    </location>
</feature>
<feature type="domain" description="Cytochrome c-552/4" evidence="5">
    <location>
        <begin position="164"/>
        <end position="202"/>
    </location>
</feature>
<dbReference type="PANTHER" id="PTHR35038">
    <property type="entry name" value="DISSIMILATORY SULFITE REDUCTASE SIRA"/>
    <property type="match status" value="1"/>
</dbReference>
<dbReference type="InterPro" id="IPR023155">
    <property type="entry name" value="Cyt_c-552/4"/>
</dbReference>
<proteinExistence type="predicted"/>
<feature type="domain" description="Doubled CXXCH motif" evidence="4">
    <location>
        <begin position="301"/>
        <end position="328"/>
    </location>
</feature>